<reference evidence="1 2" key="1">
    <citation type="submission" date="2018-10" db="EMBL/GenBank/DDBJ databases">
        <title>Genomic Encyclopedia of Archaeal and Bacterial Type Strains, Phase II (KMG-II): from individual species to whole genera.</title>
        <authorList>
            <person name="Goeker M."/>
        </authorList>
    </citation>
    <scope>NUCLEOTIDE SEQUENCE [LARGE SCALE GENOMIC DNA]</scope>
    <source>
        <strain evidence="1 2">DSM 25217</strain>
    </source>
</reference>
<dbReference type="EMBL" id="REFR01000009">
    <property type="protein sequence ID" value="RMB11923.1"/>
    <property type="molecule type" value="Genomic_DNA"/>
</dbReference>
<dbReference type="InParanoid" id="A0A3M0D6L6"/>
<evidence type="ECO:0000313" key="1">
    <source>
        <dbReference type="EMBL" id="RMB11923.1"/>
    </source>
</evidence>
<proteinExistence type="predicted"/>
<keyword evidence="2" id="KW-1185">Reference proteome</keyword>
<dbReference type="Proteomes" id="UP000271227">
    <property type="component" value="Unassembled WGS sequence"/>
</dbReference>
<organism evidence="1 2">
    <name type="scientific">Eilatimonas milleporae</name>
    <dbReference type="NCBI Taxonomy" id="911205"/>
    <lineage>
        <taxon>Bacteria</taxon>
        <taxon>Pseudomonadati</taxon>
        <taxon>Pseudomonadota</taxon>
        <taxon>Alphaproteobacteria</taxon>
        <taxon>Kordiimonadales</taxon>
        <taxon>Kordiimonadaceae</taxon>
        <taxon>Eilatimonas</taxon>
    </lineage>
</organism>
<dbReference type="OrthoDB" id="7305202at2"/>
<evidence type="ECO:0000313" key="2">
    <source>
        <dbReference type="Proteomes" id="UP000271227"/>
    </source>
</evidence>
<gene>
    <name evidence="1" type="ORF">BXY39_0410</name>
</gene>
<accession>A0A3M0D6L6</accession>
<comment type="caution">
    <text evidence="1">The sequence shown here is derived from an EMBL/GenBank/DDBJ whole genome shotgun (WGS) entry which is preliminary data.</text>
</comment>
<name>A0A3M0D6L6_9PROT</name>
<sequence>MTDTPLAPTPIPLDSAGARDLRRYARAVLQLDVSDFENAGSLRAKIRAAAPDTQAIVPEQDGVLAEHGVLAEDSAPAQGDLAAAPGAADGGDMDGYLRILIPRQEKHGGGDPVPVNCNGRQIIVPRGREWPVKRKFVEILSHAVERQYSVTLNPHTREAEMTSHDVQAYPFQILGPWAGPLPAEMTGSTSGGAR</sequence>
<protein>
    <submittedName>
        <fullName evidence="1">Uncharacterized protein</fullName>
    </submittedName>
</protein>
<dbReference type="RefSeq" id="WP_121937151.1">
    <property type="nucleotide sequence ID" value="NZ_REFR01000009.1"/>
</dbReference>
<dbReference type="AlphaFoldDB" id="A0A3M0D6L6"/>